<dbReference type="Proteomes" id="UP001305647">
    <property type="component" value="Unassembled WGS sequence"/>
</dbReference>
<organism evidence="1 2">
    <name type="scientific">Parathielavia hyrcaniae</name>
    <dbReference type="NCBI Taxonomy" id="113614"/>
    <lineage>
        <taxon>Eukaryota</taxon>
        <taxon>Fungi</taxon>
        <taxon>Dikarya</taxon>
        <taxon>Ascomycota</taxon>
        <taxon>Pezizomycotina</taxon>
        <taxon>Sordariomycetes</taxon>
        <taxon>Sordariomycetidae</taxon>
        <taxon>Sordariales</taxon>
        <taxon>Chaetomiaceae</taxon>
        <taxon>Parathielavia</taxon>
    </lineage>
</organism>
<name>A0AAN6Q2B1_9PEZI</name>
<evidence type="ECO:0000313" key="1">
    <source>
        <dbReference type="EMBL" id="KAK4102302.1"/>
    </source>
</evidence>
<dbReference type="AlphaFoldDB" id="A0AAN6Q2B1"/>
<comment type="caution">
    <text evidence="1">The sequence shown here is derived from an EMBL/GenBank/DDBJ whole genome shotgun (WGS) entry which is preliminary data.</text>
</comment>
<dbReference type="EMBL" id="MU863632">
    <property type="protein sequence ID" value="KAK4102302.1"/>
    <property type="molecule type" value="Genomic_DNA"/>
</dbReference>
<reference evidence="1" key="1">
    <citation type="journal article" date="2023" name="Mol. Phylogenet. Evol.">
        <title>Genome-scale phylogeny and comparative genomics of the fungal order Sordariales.</title>
        <authorList>
            <person name="Hensen N."/>
            <person name="Bonometti L."/>
            <person name="Westerberg I."/>
            <person name="Brannstrom I.O."/>
            <person name="Guillou S."/>
            <person name="Cros-Aarteil S."/>
            <person name="Calhoun S."/>
            <person name="Haridas S."/>
            <person name="Kuo A."/>
            <person name="Mondo S."/>
            <person name="Pangilinan J."/>
            <person name="Riley R."/>
            <person name="LaButti K."/>
            <person name="Andreopoulos B."/>
            <person name="Lipzen A."/>
            <person name="Chen C."/>
            <person name="Yan M."/>
            <person name="Daum C."/>
            <person name="Ng V."/>
            <person name="Clum A."/>
            <person name="Steindorff A."/>
            <person name="Ohm R.A."/>
            <person name="Martin F."/>
            <person name="Silar P."/>
            <person name="Natvig D.O."/>
            <person name="Lalanne C."/>
            <person name="Gautier V."/>
            <person name="Ament-Velasquez S.L."/>
            <person name="Kruys A."/>
            <person name="Hutchinson M.I."/>
            <person name="Powell A.J."/>
            <person name="Barry K."/>
            <person name="Miller A.N."/>
            <person name="Grigoriev I.V."/>
            <person name="Debuchy R."/>
            <person name="Gladieux P."/>
            <person name="Hiltunen Thoren M."/>
            <person name="Johannesson H."/>
        </authorList>
    </citation>
    <scope>NUCLEOTIDE SEQUENCE</scope>
    <source>
        <strain evidence="1">CBS 757.83</strain>
    </source>
</reference>
<keyword evidence="2" id="KW-1185">Reference proteome</keyword>
<proteinExistence type="predicted"/>
<sequence>MAVVPPIVGTHMVHNSAAWYAASLDPCLCLCHLSGLALGGGGPYPQGFTAWTLACLVTWYTICAPGTSRRRRHPVVLSETSPCCHHSPYSIINNPSELGKLSEAGVVDSSRLPGMDIR</sequence>
<protein>
    <submittedName>
        <fullName evidence="1">Uncharacterized protein</fullName>
    </submittedName>
</protein>
<reference evidence="1" key="2">
    <citation type="submission" date="2023-05" db="EMBL/GenBank/DDBJ databases">
        <authorList>
            <consortium name="Lawrence Berkeley National Laboratory"/>
            <person name="Steindorff A."/>
            <person name="Hensen N."/>
            <person name="Bonometti L."/>
            <person name="Westerberg I."/>
            <person name="Brannstrom I.O."/>
            <person name="Guillou S."/>
            <person name="Cros-Aarteil S."/>
            <person name="Calhoun S."/>
            <person name="Haridas S."/>
            <person name="Kuo A."/>
            <person name="Mondo S."/>
            <person name="Pangilinan J."/>
            <person name="Riley R."/>
            <person name="Labutti K."/>
            <person name="Andreopoulos B."/>
            <person name="Lipzen A."/>
            <person name="Chen C."/>
            <person name="Yanf M."/>
            <person name="Daum C."/>
            <person name="Ng V."/>
            <person name="Clum A."/>
            <person name="Ohm R."/>
            <person name="Martin F."/>
            <person name="Silar P."/>
            <person name="Natvig D."/>
            <person name="Lalanne C."/>
            <person name="Gautier V."/>
            <person name="Ament-Velasquez S.L."/>
            <person name="Kruys A."/>
            <person name="Hutchinson M.I."/>
            <person name="Powell A.J."/>
            <person name="Barry K."/>
            <person name="Miller A.N."/>
            <person name="Grigoriev I.V."/>
            <person name="Debuchy R."/>
            <person name="Gladieux P."/>
            <person name="Thoren M.H."/>
            <person name="Johannesson H."/>
        </authorList>
    </citation>
    <scope>NUCLEOTIDE SEQUENCE</scope>
    <source>
        <strain evidence="1">CBS 757.83</strain>
    </source>
</reference>
<gene>
    <name evidence="1" type="ORF">N658DRAFT_358908</name>
</gene>
<evidence type="ECO:0000313" key="2">
    <source>
        <dbReference type="Proteomes" id="UP001305647"/>
    </source>
</evidence>
<accession>A0AAN6Q2B1</accession>